<keyword evidence="3" id="KW-1185">Reference proteome</keyword>
<evidence type="ECO:0008006" key="4">
    <source>
        <dbReference type="Google" id="ProtNLM"/>
    </source>
</evidence>
<dbReference type="PANTHER" id="PTHR23021:SF11">
    <property type="entry name" value="SERPENTINE RECEPTOR, CLASS T"/>
    <property type="match status" value="1"/>
</dbReference>
<dbReference type="Pfam" id="PF10321">
    <property type="entry name" value="7TM_GPCR_Srt"/>
    <property type="match status" value="1"/>
</dbReference>
<keyword evidence="1" id="KW-0472">Membrane</keyword>
<keyword evidence="1" id="KW-1133">Transmembrane helix</keyword>
<feature type="transmembrane region" description="Helical" evidence="1">
    <location>
        <begin position="149"/>
        <end position="167"/>
    </location>
</feature>
<organism evidence="2 3">
    <name type="scientific">Steinernema carpocapsae</name>
    <name type="common">Entomopathogenic nematode</name>
    <dbReference type="NCBI Taxonomy" id="34508"/>
    <lineage>
        <taxon>Eukaryota</taxon>
        <taxon>Metazoa</taxon>
        <taxon>Ecdysozoa</taxon>
        <taxon>Nematoda</taxon>
        <taxon>Chromadorea</taxon>
        <taxon>Rhabditida</taxon>
        <taxon>Tylenchina</taxon>
        <taxon>Panagrolaimomorpha</taxon>
        <taxon>Strongyloidoidea</taxon>
        <taxon>Steinernematidae</taxon>
        <taxon>Steinernema</taxon>
    </lineage>
</organism>
<protein>
    <recommendedName>
        <fullName evidence="4">G-protein coupled receptors family 1 profile domain-containing protein</fullName>
    </recommendedName>
</protein>
<feature type="transmembrane region" description="Helical" evidence="1">
    <location>
        <begin position="34"/>
        <end position="57"/>
    </location>
</feature>
<dbReference type="EMBL" id="AZBU02000009">
    <property type="protein sequence ID" value="TKR64831.1"/>
    <property type="molecule type" value="Genomic_DNA"/>
</dbReference>
<accession>A0A4U5M7E4</accession>
<dbReference type="OrthoDB" id="5849708at2759"/>
<evidence type="ECO:0000313" key="2">
    <source>
        <dbReference type="EMBL" id="TKR64831.1"/>
    </source>
</evidence>
<gene>
    <name evidence="2" type="ORF">L596_025309</name>
</gene>
<evidence type="ECO:0000313" key="3">
    <source>
        <dbReference type="Proteomes" id="UP000298663"/>
    </source>
</evidence>
<dbReference type="Proteomes" id="UP000298663">
    <property type="component" value="Unassembled WGS sequence"/>
</dbReference>
<dbReference type="PANTHER" id="PTHR23021">
    <property type="entry name" value="SERPENTINE RECEPTOR, CLASS T"/>
    <property type="match status" value="1"/>
</dbReference>
<comment type="caution">
    <text evidence="2">The sequence shown here is derived from an EMBL/GenBank/DDBJ whole genome shotgun (WGS) entry which is preliminary data.</text>
</comment>
<name>A0A4U5M7E4_STECR</name>
<keyword evidence="1" id="KW-0812">Transmembrane</keyword>
<feature type="transmembrane region" description="Helical" evidence="1">
    <location>
        <begin position="106"/>
        <end position="128"/>
    </location>
</feature>
<evidence type="ECO:0000256" key="1">
    <source>
        <dbReference type="SAM" id="Phobius"/>
    </source>
</evidence>
<proteinExistence type="predicted"/>
<dbReference type="AlphaFoldDB" id="A0A4U5M7E4"/>
<dbReference type="InterPro" id="IPR019425">
    <property type="entry name" value="7TM_GPCR_serpentine_rcpt_Srt"/>
</dbReference>
<reference evidence="2 3" key="2">
    <citation type="journal article" date="2019" name="G3 (Bethesda)">
        <title>Hybrid Assembly of the Genome of the Entomopathogenic Nematode Steinernema carpocapsae Identifies the X-Chromosome.</title>
        <authorList>
            <person name="Serra L."/>
            <person name="Macchietto M."/>
            <person name="Macias-Munoz A."/>
            <person name="McGill C.J."/>
            <person name="Rodriguez I.M."/>
            <person name="Rodriguez B."/>
            <person name="Murad R."/>
            <person name="Mortazavi A."/>
        </authorList>
    </citation>
    <scope>NUCLEOTIDE SEQUENCE [LARGE SCALE GENOMIC DNA]</scope>
    <source>
        <strain evidence="2 3">ALL</strain>
    </source>
</reference>
<feature type="transmembrane region" description="Helical" evidence="1">
    <location>
        <begin position="69"/>
        <end position="94"/>
    </location>
</feature>
<reference evidence="2 3" key="1">
    <citation type="journal article" date="2015" name="Genome Biol.">
        <title>Comparative genomics of Steinernema reveals deeply conserved gene regulatory networks.</title>
        <authorList>
            <person name="Dillman A.R."/>
            <person name="Macchietto M."/>
            <person name="Porter C.F."/>
            <person name="Rogers A."/>
            <person name="Williams B."/>
            <person name="Antoshechkin I."/>
            <person name="Lee M.M."/>
            <person name="Goodwin Z."/>
            <person name="Lu X."/>
            <person name="Lewis E.E."/>
            <person name="Goodrich-Blair H."/>
            <person name="Stock S.P."/>
            <person name="Adams B.J."/>
            <person name="Sternberg P.W."/>
            <person name="Mortazavi A."/>
        </authorList>
    </citation>
    <scope>NUCLEOTIDE SEQUENCE [LARGE SCALE GENOMIC DNA]</scope>
    <source>
        <strain evidence="2 3">ALL</strain>
    </source>
</reference>
<sequence>MNIYFNSPEYNRLYSCDYLNKTQWREYAVQRPNVGLFCMAVGVIYLCTYVPCLIVMHKPEFFENSCFKLMFLHGCLDVMAVMVNSFIPGYFFIVGTTSCDFPDLQFFAGTMCVAIWCGQCLNCILLATNRCVDLLAPNLSILLFEGSRTFIFYVVVLSYMAFFVIFGKPNLHVALRPLCNSAF</sequence>